<organism evidence="20">
    <name type="scientific">Thelazia callipaeda</name>
    <name type="common">Oriental eyeworm</name>
    <name type="synonym">Parasitic nematode</name>
    <dbReference type="NCBI Taxonomy" id="103827"/>
    <lineage>
        <taxon>Eukaryota</taxon>
        <taxon>Metazoa</taxon>
        <taxon>Ecdysozoa</taxon>
        <taxon>Nematoda</taxon>
        <taxon>Chromadorea</taxon>
        <taxon>Rhabditida</taxon>
        <taxon>Spirurina</taxon>
        <taxon>Spiruromorpha</taxon>
        <taxon>Thelazioidea</taxon>
        <taxon>Thelaziidae</taxon>
        <taxon>Thelazia</taxon>
    </lineage>
</organism>
<accession>A0A0N5CYH1</accession>
<evidence type="ECO:0000256" key="12">
    <source>
        <dbReference type="ARBA" id="ARBA00023204"/>
    </source>
</evidence>
<dbReference type="WBParaSite" id="TCLT_0000549201-mRNA-1">
    <property type="protein sequence ID" value="TCLT_0000549201-mRNA-1"/>
    <property type="gene ID" value="TCLT_0000549201"/>
</dbReference>
<dbReference type="Proteomes" id="UP000276776">
    <property type="component" value="Unassembled WGS sequence"/>
</dbReference>
<keyword evidence="15" id="KW-0175">Coiled coil</keyword>
<dbReference type="SUPFAM" id="SSF57889">
    <property type="entry name" value="Cysteine-rich domain"/>
    <property type="match status" value="1"/>
</dbReference>
<dbReference type="OMA" id="YTFTGTH"/>
<keyword evidence="13" id="KW-0539">Nucleus</keyword>
<dbReference type="GO" id="GO:0006289">
    <property type="term" value="P:nucleotide-excision repair"/>
    <property type="evidence" value="ECO:0007669"/>
    <property type="project" value="InterPro"/>
</dbReference>
<dbReference type="InterPro" id="IPR013083">
    <property type="entry name" value="Znf_RING/FYVE/PHD"/>
</dbReference>
<dbReference type="SMART" id="SM01047">
    <property type="entry name" value="C1_4"/>
    <property type="match status" value="1"/>
</dbReference>
<dbReference type="FunFam" id="3.40.50.410:FF:000015">
    <property type="entry name" value="General transcription factor IIH subunit 2"/>
    <property type="match status" value="1"/>
</dbReference>
<keyword evidence="6" id="KW-0479">Metal-binding</keyword>
<dbReference type="InterPro" id="IPR002035">
    <property type="entry name" value="VWF_A"/>
</dbReference>
<reference evidence="20" key="1">
    <citation type="submission" date="2017-02" db="UniProtKB">
        <authorList>
            <consortium name="WormBaseParasite"/>
        </authorList>
    </citation>
    <scope>IDENTIFICATION</scope>
</reference>
<dbReference type="GO" id="GO:0008270">
    <property type="term" value="F:zinc ion binding"/>
    <property type="evidence" value="ECO:0007669"/>
    <property type="project" value="UniProtKB-KW"/>
</dbReference>
<keyword evidence="8" id="KW-0863">Zinc-finger</keyword>
<dbReference type="Gene3D" id="3.40.50.410">
    <property type="entry name" value="von Willebrand factor, type A domain"/>
    <property type="match status" value="1"/>
</dbReference>
<evidence type="ECO:0000256" key="5">
    <source>
        <dbReference type="ARBA" id="ARBA00022552"/>
    </source>
</evidence>
<protein>
    <submittedName>
        <fullName evidence="20">VWFA domain-containing protein</fullName>
    </submittedName>
</protein>
<dbReference type="STRING" id="103827.A0A0N5CYH1"/>
<evidence type="ECO:0000256" key="4">
    <source>
        <dbReference type="ARBA" id="ARBA00022517"/>
    </source>
</evidence>
<keyword evidence="4" id="KW-0690">Ribosome biogenesis</keyword>
<dbReference type="OrthoDB" id="284275at2759"/>
<evidence type="ECO:0000256" key="16">
    <source>
        <dbReference type="SAM" id="MobiDB-lite"/>
    </source>
</evidence>
<keyword evidence="12" id="KW-0234">DNA repair</keyword>
<evidence type="ECO:0000259" key="17">
    <source>
        <dbReference type="PROSITE" id="PS50234"/>
    </source>
</evidence>
<evidence type="ECO:0000256" key="7">
    <source>
        <dbReference type="ARBA" id="ARBA00022763"/>
    </source>
</evidence>
<dbReference type="InterPro" id="IPR012170">
    <property type="entry name" value="TFIIH_SSL1/p44"/>
</dbReference>
<evidence type="ECO:0000256" key="2">
    <source>
        <dbReference type="ARBA" id="ARBA00006092"/>
    </source>
</evidence>
<evidence type="ECO:0000256" key="13">
    <source>
        <dbReference type="ARBA" id="ARBA00023242"/>
    </source>
</evidence>
<evidence type="ECO:0000256" key="8">
    <source>
        <dbReference type="ARBA" id="ARBA00022771"/>
    </source>
</evidence>
<evidence type="ECO:0000256" key="1">
    <source>
        <dbReference type="ARBA" id="ARBA00004604"/>
    </source>
</evidence>
<evidence type="ECO:0000256" key="3">
    <source>
        <dbReference type="ARBA" id="ARBA00007466"/>
    </source>
</evidence>
<evidence type="ECO:0000256" key="9">
    <source>
        <dbReference type="ARBA" id="ARBA00022833"/>
    </source>
</evidence>
<keyword evidence="11" id="KW-0804">Transcription</keyword>
<comment type="subcellular location">
    <subcellularLocation>
        <location evidence="1">Nucleus</location>
        <location evidence="1">Nucleolus</location>
    </subcellularLocation>
</comment>
<dbReference type="SMART" id="SM00327">
    <property type="entry name" value="VWA"/>
    <property type="match status" value="1"/>
</dbReference>
<dbReference type="InterPro" id="IPR007198">
    <property type="entry name" value="Ssl1-like"/>
</dbReference>
<evidence type="ECO:0000313" key="18">
    <source>
        <dbReference type="EMBL" id="VDN02731.1"/>
    </source>
</evidence>
<dbReference type="Gene3D" id="3.30.40.10">
    <property type="entry name" value="Zinc/RING finger domain, C3HC4 (zinc finger)"/>
    <property type="match status" value="1"/>
</dbReference>
<proteinExistence type="inferred from homology"/>
<dbReference type="GO" id="GO:0006351">
    <property type="term" value="P:DNA-templated transcription"/>
    <property type="evidence" value="ECO:0007669"/>
    <property type="project" value="InterPro"/>
</dbReference>
<dbReference type="GO" id="GO:0030692">
    <property type="term" value="C:Noc4p-Nop14p complex"/>
    <property type="evidence" value="ECO:0007669"/>
    <property type="project" value="TreeGrafter"/>
</dbReference>
<dbReference type="PROSITE" id="PS50234">
    <property type="entry name" value="VWFA"/>
    <property type="match status" value="1"/>
</dbReference>
<dbReference type="SUPFAM" id="SSF53300">
    <property type="entry name" value="vWA-like"/>
    <property type="match status" value="1"/>
</dbReference>
<reference evidence="18 19" key="2">
    <citation type="submission" date="2018-11" db="EMBL/GenBank/DDBJ databases">
        <authorList>
            <consortium name="Pathogen Informatics"/>
        </authorList>
    </citation>
    <scope>NUCLEOTIDE SEQUENCE [LARGE SCALE GENOMIC DNA]</scope>
</reference>
<comment type="similarity">
    <text evidence="2">Belongs to the GTF2H2 family.</text>
</comment>
<comment type="function">
    <text evidence="14">Involved in nucleolar processing of pre-18S ribosomal RNA. Has a role in the nuclear export of 40S pre-ribosomal subunit to the cytoplasm.</text>
</comment>
<feature type="domain" description="VWFA" evidence="17">
    <location>
        <begin position="65"/>
        <end position="250"/>
    </location>
</feature>
<evidence type="ECO:0000256" key="10">
    <source>
        <dbReference type="ARBA" id="ARBA00023015"/>
    </source>
</evidence>
<dbReference type="InterPro" id="IPR007276">
    <property type="entry name" value="Nop14"/>
</dbReference>
<dbReference type="InterPro" id="IPR046349">
    <property type="entry name" value="C1-like_sf"/>
</dbReference>
<evidence type="ECO:0000313" key="20">
    <source>
        <dbReference type="WBParaSite" id="TCLT_0000549201-mRNA-1"/>
    </source>
</evidence>
<dbReference type="InterPro" id="IPR036465">
    <property type="entry name" value="vWFA_dom_sf"/>
</dbReference>
<gene>
    <name evidence="18" type="ORF">TCLT_LOCUS5481</name>
</gene>
<dbReference type="InterPro" id="IPR004595">
    <property type="entry name" value="TFIIH_C1-like_dom"/>
</dbReference>
<dbReference type="NCBIfam" id="TIGR00622">
    <property type="entry name" value="ssl1"/>
    <property type="match status" value="1"/>
</dbReference>
<keyword evidence="10" id="KW-0805">Transcription regulation</keyword>
<dbReference type="Pfam" id="PF04147">
    <property type="entry name" value="Nop14"/>
    <property type="match status" value="1"/>
</dbReference>
<dbReference type="GO" id="GO:0030490">
    <property type="term" value="P:maturation of SSU-rRNA"/>
    <property type="evidence" value="ECO:0007669"/>
    <property type="project" value="TreeGrafter"/>
</dbReference>
<dbReference type="Pfam" id="PF04056">
    <property type="entry name" value="Ssl1"/>
    <property type="match status" value="1"/>
</dbReference>
<name>A0A0N5CYH1_THECL</name>
<keyword evidence="7" id="KW-0227">DNA damage</keyword>
<evidence type="ECO:0000256" key="6">
    <source>
        <dbReference type="ARBA" id="ARBA00022723"/>
    </source>
</evidence>
<keyword evidence="19" id="KW-1185">Reference proteome</keyword>
<feature type="region of interest" description="Disordered" evidence="16">
    <location>
        <begin position="631"/>
        <end position="651"/>
    </location>
</feature>
<dbReference type="GO" id="GO:0000439">
    <property type="term" value="C:transcription factor TFIIH core complex"/>
    <property type="evidence" value="ECO:0007669"/>
    <property type="project" value="InterPro"/>
</dbReference>
<dbReference type="GO" id="GO:0032040">
    <property type="term" value="C:small-subunit processome"/>
    <property type="evidence" value="ECO:0007669"/>
    <property type="project" value="InterPro"/>
</dbReference>
<comment type="similarity">
    <text evidence="3">Belongs to the NOP14 family.</text>
</comment>
<dbReference type="EMBL" id="UYYF01004341">
    <property type="protein sequence ID" value="VDN02731.1"/>
    <property type="molecule type" value="Genomic_DNA"/>
</dbReference>
<keyword evidence="9" id="KW-0862">Zinc</keyword>
<dbReference type="PANTHER" id="PTHR23183">
    <property type="entry name" value="NOP14"/>
    <property type="match status" value="1"/>
</dbReference>
<feature type="coiled-coil region" evidence="15">
    <location>
        <begin position="1173"/>
        <end position="1207"/>
    </location>
</feature>
<sequence>MNDDDEPKGYMWEVDYAEGLNIKDVLREDESGSIERSIAKLVLDAKRKKRLGDRPAKVRLGIMRYMYVIIDCSNAMTERSLQPSRLIATVKAVSQFLDKYSEQNPISQVGIIVCKDKRAEVLIPLTGNVRLVKESISTLTENFCHGEFSLHNSLMTAIKNLHSYPGHASREVLLVVASLSTCDPASIYGTFELLKRYRIRCSVISLGAEVFVFKKLSSTTSGQHDVVLDNIHFEIVLNEHTIPPPFNRNVESSVVRMGFPVHESIDFPSFCLWHHQSEIRQADGRGFFCPQCGARYCSLPVECRICKLVLISAPQLARSLHNLLPLPTFEEVDTTNGVCFACIRPLDEKSFACRKCKSTFCIDCDVLLHESLQICPGCKSVNIMRKRKNGNIKKRSGLEVINPFELKYNRLKHKILGTRTASTPCGKPGLTKKKSFENRIRTLAVEWKERGKRNKIVDQRIGERNTAINEEERISKRFTAERMKESKLNNMEFDVKYEETLTHEGRSLTEIEKYDRTMVSDDDDDDERGGNINAKIVAAAHFGGGNTESVENDVYKRKDAISELIAQTKQQRLDKKMAREERENATQKLDDRWKELMQTGALVNLVRAGKDKASTSQTKSDEYDNLFSELRMDHGKKGEASEREKTDDELAREERKDLIRQEKNRIAQMNESVKGRRMNSKDKGDKESFWVKYDSSCSLINAEKLEQGRIKALRIGGESSSEDESGNYEMDDDEDFDAIIQGIENNSTSQHDVAEKEEKEVGFFTFHCTTILLKLGLILYEKPENVNLPFVIKLPQKYEDLKKLLDVQNGENCEILVMRLIKLYHPSLREGNKSRLGRLFIFLLRYYDDLSKGNLTKLNLFGFISRGLHALMKFNIEYSTHCMRALLRQQNKSYMLVPHKMFTFRFIAYIKLVSVLYPLLDGFHPVVSPTVAVACHLISNVRIQSIKDAARVLLMLKMLASFVEESNRYLPEAIAFICGILLTAVENEDNERFPTASFPISLPHRRMLFVTDKCSTYAKSQQLNAVHIFSNEVDRWDAFFGSVDSVNRENDETRLCVLNIAINVLHKFSTIYSNNISFSIIFKPVLSLLARLPRDRYPEKLLLEVSACESFISAQSLKSSLCQLRRPFKQKKILTMLEPRFEEGYDLTKGHYQKNAAKVSKKVEIKQLTKKYKKQLRGTIRELRRDNQFLNREKQRDMLERDRARKQKTKWLISTLQGQESEYKKNAYMSHK</sequence>
<dbReference type="PANTHER" id="PTHR23183:SF0">
    <property type="entry name" value="NUCLEOLAR PROTEIN 14"/>
    <property type="match status" value="1"/>
</dbReference>
<dbReference type="Pfam" id="PF07975">
    <property type="entry name" value="C1_4"/>
    <property type="match status" value="1"/>
</dbReference>
<evidence type="ECO:0000256" key="15">
    <source>
        <dbReference type="SAM" id="Coils"/>
    </source>
</evidence>
<keyword evidence="5" id="KW-0698">rRNA processing</keyword>
<dbReference type="AlphaFoldDB" id="A0A0N5CYH1"/>
<evidence type="ECO:0000256" key="14">
    <source>
        <dbReference type="ARBA" id="ARBA00024695"/>
    </source>
</evidence>
<evidence type="ECO:0000256" key="11">
    <source>
        <dbReference type="ARBA" id="ARBA00023163"/>
    </source>
</evidence>
<evidence type="ECO:0000313" key="19">
    <source>
        <dbReference type="Proteomes" id="UP000276776"/>
    </source>
</evidence>